<dbReference type="STRING" id="588932.DA69_00115"/>
<name>A0A172Y2H7_9CAUL</name>
<reference evidence="1 2" key="1">
    <citation type="journal article" date="2014" name="Genome Announc.">
        <title>Genome Sequence of a Promising Hydrogen-Producing Facultative Anaerobic Bacterium, Brevundimonas naejangsanensis Strain B1.</title>
        <authorList>
            <person name="Su H."/>
            <person name="Zhang T."/>
            <person name="Bao M."/>
            <person name="Jiang Y."/>
            <person name="Wang Y."/>
            <person name="Tan T."/>
        </authorList>
    </citation>
    <scope>NUCLEOTIDE SEQUENCE [LARGE SCALE GENOMIC DNA]</scope>
    <source>
        <strain evidence="1 2">B1</strain>
    </source>
</reference>
<dbReference type="EMBL" id="CP015614">
    <property type="protein sequence ID" value="ANF53315.1"/>
    <property type="molecule type" value="Genomic_DNA"/>
</dbReference>
<dbReference type="RefSeq" id="WP_025978700.1">
    <property type="nucleotide sequence ID" value="NZ_CP015614.1"/>
</dbReference>
<sequence>MSAELNAHHWVVLPPLPNRSHWISRLRDAAERADYVLHDWDESQDLNAGARMMLLTISADEARRRQPDDSRIAFILDALDITLPDQMDQTERHHAIQAASRSFAASTTLPHERVFGPDRLASGAVRLFPDFEVAPPGASPAPSGAMAKALQVYTRGEAVWSGSLLTWNTPATHAEGRSTLDLTGRPRIVVYGPYLEMPTGRWKAVFTLSVDAYACRYLFRADWGGIEDYVSQEFRPGRPGVFEIEMVYDWTTQGACEFRLLVMEGVFHGEISMSDLIVSRVD</sequence>
<keyword evidence="2" id="KW-1185">Reference proteome</keyword>
<gene>
    <name evidence="1" type="ORF">DA69_00115</name>
</gene>
<dbReference type="AlphaFoldDB" id="A0A172Y2H7"/>
<evidence type="ECO:0000313" key="2">
    <source>
        <dbReference type="Proteomes" id="UP000077603"/>
    </source>
</evidence>
<dbReference type="Proteomes" id="UP000077603">
    <property type="component" value="Chromosome"/>
</dbReference>
<organism evidence="1 2">
    <name type="scientific">Brevundimonas naejangsanensis</name>
    <dbReference type="NCBI Taxonomy" id="588932"/>
    <lineage>
        <taxon>Bacteria</taxon>
        <taxon>Pseudomonadati</taxon>
        <taxon>Pseudomonadota</taxon>
        <taxon>Alphaproteobacteria</taxon>
        <taxon>Caulobacterales</taxon>
        <taxon>Caulobacteraceae</taxon>
        <taxon>Brevundimonas</taxon>
    </lineage>
</organism>
<accession>A0A172Y2H7</accession>
<protein>
    <submittedName>
        <fullName evidence="1">Uncharacterized protein</fullName>
    </submittedName>
</protein>
<dbReference type="OrthoDB" id="7207000at2"/>
<evidence type="ECO:0000313" key="1">
    <source>
        <dbReference type="EMBL" id="ANF53315.1"/>
    </source>
</evidence>
<proteinExistence type="predicted"/>
<dbReference type="KEGG" id="bne:DA69_00115"/>